<dbReference type="PANTHER" id="PTHR42834">
    <property type="entry name" value="ENDONUCLEASE/EXONUCLEASE/PHOSPHATASE FAMILY PROTEIN (AFU_ORTHOLOGUE AFUA_3G09210)"/>
    <property type="match status" value="1"/>
</dbReference>
<dbReference type="CDD" id="cd04486">
    <property type="entry name" value="YhcR_OBF_like"/>
    <property type="match status" value="1"/>
</dbReference>
<proteinExistence type="predicted"/>
<accession>A0A257LT48</accession>
<reference evidence="3" key="1">
    <citation type="submission" date="2017-07" db="EMBL/GenBank/DDBJ databases">
        <title>Novel pathways for hydrocarbon cycling and metabolic interdependencies in hydrothermal sediment communities.</title>
        <authorList>
            <person name="Dombrowski N."/>
            <person name="Seitz K."/>
            <person name="Teske A."/>
            <person name="Baker B."/>
        </authorList>
    </citation>
    <scope>NUCLEOTIDE SEQUENCE [LARGE SCALE GENOMIC DNA]</scope>
</reference>
<evidence type="ECO:0000259" key="1">
    <source>
        <dbReference type="Pfam" id="PF18942"/>
    </source>
</evidence>
<feature type="non-terminal residue" evidence="2">
    <location>
        <position position="504"/>
    </location>
</feature>
<dbReference type="AlphaFoldDB" id="A0A257LT48"/>
<sequence>MLILMALILYPYYSISELQGTGDTSPYVGDTVTTSGIVTGLTGNNFYLQDMSGELRSGIYVYRGGRNTPDIHVGDSIVITGLVKEFANLTELWVSNELFTIHIAARNHSLPSPYKLTIPVIHSDGEDYEGMLVRIDSVSFIESGTFQGNTTYHVEDNEGNQLPVWVSRYNDSMVGATIPEGYINIVSPLTQYYGNYQIEPRSPADFTPAVVGPGRVKLNPHVVFKNERLTLRFDIITSDTIEKLEIIIPEGWTWHSLGYTIYPIQPVLGEVTPSHLYLDSLTAMDSLHIYLHDMEPYEVGEHQFEVKTAPPGGMLVTVSTIPVINVIDSLPIIPISEVQQPDTSGYDSQLLGQIVTVRGVITSPPMGGGQFFIQDTTTGVAIYGFDYNPRVGDEIIVKGEVQEYNGMTELTYGGDECFILLRTDTNATVIPETLKLSYPITEQLEGKLLCIPQAKLHTKFTPGLGAGNFEVWNGNIIINVRVDEGTGIDTSEIYRSLEIGDYIT</sequence>
<comment type="caution">
    <text evidence="2">The sequence shown here is derived from an EMBL/GenBank/DDBJ whole genome shotgun (WGS) entry which is preliminary data.</text>
</comment>
<dbReference type="EMBL" id="NMUJ01000071">
    <property type="protein sequence ID" value="OYV02600.1"/>
    <property type="molecule type" value="Genomic_DNA"/>
</dbReference>
<dbReference type="InterPro" id="IPR043744">
    <property type="entry name" value="DUF5689"/>
</dbReference>
<name>A0A257LT48_UNCW3</name>
<evidence type="ECO:0000313" key="3">
    <source>
        <dbReference type="Proteomes" id="UP000216312"/>
    </source>
</evidence>
<organism evidence="2 3">
    <name type="scientific">candidate division WOR-3 bacterium 4484_18</name>
    <dbReference type="NCBI Taxonomy" id="2020626"/>
    <lineage>
        <taxon>Bacteria</taxon>
        <taxon>Bacteria division WOR-3</taxon>
    </lineage>
</organism>
<evidence type="ECO:0000313" key="2">
    <source>
        <dbReference type="EMBL" id="OYV02600.1"/>
    </source>
</evidence>
<feature type="domain" description="DUF5689" evidence="1">
    <location>
        <begin position="71"/>
        <end position="205"/>
    </location>
</feature>
<dbReference type="Pfam" id="PF18942">
    <property type="entry name" value="DUF5689"/>
    <property type="match status" value="1"/>
</dbReference>
<dbReference type="Proteomes" id="UP000216312">
    <property type="component" value="Unassembled WGS sequence"/>
</dbReference>
<dbReference type="PANTHER" id="PTHR42834:SF1">
    <property type="entry name" value="ENDONUCLEASE_EXONUCLEASE_PHOSPHATASE FAMILY PROTEIN (AFU_ORTHOLOGUE AFUA_3G09210)"/>
    <property type="match status" value="1"/>
</dbReference>
<gene>
    <name evidence="2" type="ORF">CGW93_04705</name>
</gene>
<protein>
    <recommendedName>
        <fullName evidence="1">DUF5689 domain-containing protein</fullName>
    </recommendedName>
</protein>